<keyword evidence="1" id="KW-0808">Transferase</keyword>
<feature type="domain" description="Carbohydrate kinase PfkB" evidence="3">
    <location>
        <begin position="6"/>
        <end position="295"/>
    </location>
</feature>
<keyword evidence="2" id="KW-0418">Kinase</keyword>
<keyword evidence="5" id="KW-1185">Reference proteome</keyword>
<proteinExistence type="predicted"/>
<evidence type="ECO:0000259" key="3">
    <source>
        <dbReference type="Pfam" id="PF00294"/>
    </source>
</evidence>
<evidence type="ECO:0000256" key="1">
    <source>
        <dbReference type="ARBA" id="ARBA00022679"/>
    </source>
</evidence>
<name>A0A939FYL8_9HYPH</name>
<dbReference type="InterPro" id="IPR011611">
    <property type="entry name" value="PfkB_dom"/>
</dbReference>
<dbReference type="Gene3D" id="3.40.1190.20">
    <property type="match status" value="1"/>
</dbReference>
<accession>A0A939FYL8</accession>
<organism evidence="4 5">
    <name type="scientific">Jiella flava</name>
    <dbReference type="NCBI Taxonomy" id="2816857"/>
    <lineage>
        <taxon>Bacteria</taxon>
        <taxon>Pseudomonadati</taxon>
        <taxon>Pseudomonadota</taxon>
        <taxon>Alphaproteobacteria</taxon>
        <taxon>Hyphomicrobiales</taxon>
        <taxon>Aurantimonadaceae</taxon>
        <taxon>Jiella</taxon>
    </lineage>
</organism>
<dbReference type="Proteomes" id="UP000664122">
    <property type="component" value="Unassembled WGS sequence"/>
</dbReference>
<evidence type="ECO:0000256" key="2">
    <source>
        <dbReference type="ARBA" id="ARBA00022777"/>
    </source>
</evidence>
<evidence type="ECO:0000313" key="4">
    <source>
        <dbReference type="EMBL" id="MBO0662590.1"/>
    </source>
</evidence>
<dbReference type="InterPro" id="IPR002173">
    <property type="entry name" value="Carboh/pur_kinase_PfkB_CS"/>
</dbReference>
<dbReference type="SUPFAM" id="SSF53613">
    <property type="entry name" value="Ribokinase-like"/>
    <property type="match status" value="1"/>
</dbReference>
<dbReference type="GO" id="GO:0016301">
    <property type="term" value="F:kinase activity"/>
    <property type="evidence" value="ECO:0007669"/>
    <property type="project" value="UniProtKB-KW"/>
</dbReference>
<reference evidence="4" key="1">
    <citation type="submission" date="2021-03" db="EMBL/GenBank/DDBJ databases">
        <title>Whole genome sequence of Jiella sp. CQZ9-1.</title>
        <authorList>
            <person name="Tuo L."/>
        </authorList>
    </citation>
    <scope>NUCLEOTIDE SEQUENCE</scope>
    <source>
        <strain evidence="4">CQZ9-1</strain>
    </source>
</reference>
<dbReference type="RefSeq" id="WP_207257366.1">
    <property type="nucleotide sequence ID" value="NZ_JAFMPP010000005.1"/>
</dbReference>
<comment type="caution">
    <text evidence="4">The sequence shown here is derived from an EMBL/GenBank/DDBJ whole genome shotgun (WGS) entry which is preliminary data.</text>
</comment>
<dbReference type="Pfam" id="PF00294">
    <property type="entry name" value="PfkB"/>
    <property type="match status" value="1"/>
</dbReference>
<dbReference type="PANTHER" id="PTHR10584:SF166">
    <property type="entry name" value="RIBOKINASE"/>
    <property type="match status" value="1"/>
</dbReference>
<dbReference type="EMBL" id="JAFMPP010000005">
    <property type="protein sequence ID" value="MBO0662590.1"/>
    <property type="molecule type" value="Genomic_DNA"/>
</dbReference>
<dbReference type="PROSITE" id="PS00584">
    <property type="entry name" value="PFKB_KINASES_2"/>
    <property type="match status" value="1"/>
</dbReference>
<protein>
    <submittedName>
        <fullName evidence="4">Ribokinase</fullName>
    </submittedName>
</protein>
<dbReference type="InterPro" id="IPR029056">
    <property type="entry name" value="Ribokinase-like"/>
</dbReference>
<sequence>MAPRLIHIGGAVMDYVYRVPRLPERAAEVMATSFERLPGGAVNMMVAARRTGLATACGGFLGTGPDGDALRRFLTAEAIDVLLPPLCGVDCGNCVVLITPDAERSFVSFPGAEARMADLSALHAELRPGDFLAVSGYVLAYPGSRDGVLALIETLSPGIAVVFDPAPVIADIPVAILDRMLARTTWLSANLHEIRAIIRAEASPELVSALLNGRMAGGQGIVLRNGETGAHLILRGEIPEAVPGFAVEAIDTNGAGDTHVGAFVSALARGARPGEAVRYANAASAIAVTRRGGASGPTHDEIIRFLSLASTASARKSGSIFGKPGA</sequence>
<dbReference type="AlphaFoldDB" id="A0A939FYL8"/>
<evidence type="ECO:0000313" key="5">
    <source>
        <dbReference type="Proteomes" id="UP000664122"/>
    </source>
</evidence>
<dbReference type="PANTHER" id="PTHR10584">
    <property type="entry name" value="SUGAR KINASE"/>
    <property type="match status" value="1"/>
</dbReference>
<gene>
    <name evidence="4" type="ORF">J1C48_08380</name>
</gene>